<name>A0A0C4E7C3_MAGP6</name>
<keyword evidence="2" id="KW-0472">Membrane</keyword>
<reference evidence="4" key="4">
    <citation type="journal article" date="2015" name="G3 (Bethesda)">
        <title>Genome sequences of three phytopathogenic species of the Magnaporthaceae family of fungi.</title>
        <authorList>
            <person name="Okagaki L.H."/>
            <person name="Nunes C.C."/>
            <person name="Sailsbery J."/>
            <person name="Clay B."/>
            <person name="Brown D."/>
            <person name="John T."/>
            <person name="Oh Y."/>
            <person name="Young N."/>
            <person name="Fitzgerald M."/>
            <person name="Haas B.J."/>
            <person name="Zeng Q."/>
            <person name="Young S."/>
            <person name="Adiconis X."/>
            <person name="Fan L."/>
            <person name="Levin J.Z."/>
            <person name="Mitchell T.K."/>
            <person name="Okubara P.A."/>
            <person name="Farman M.L."/>
            <person name="Kohn L.M."/>
            <person name="Birren B."/>
            <person name="Ma L.-J."/>
            <person name="Dean R.A."/>
        </authorList>
    </citation>
    <scope>NUCLEOTIDE SEQUENCE</scope>
    <source>
        <strain evidence="4">ATCC 64411 / 73-15</strain>
    </source>
</reference>
<dbReference type="Proteomes" id="UP000011715">
    <property type="component" value="Unassembled WGS sequence"/>
</dbReference>
<evidence type="ECO:0000313" key="5">
    <source>
        <dbReference type="Proteomes" id="UP000011715"/>
    </source>
</evidence>
<dbReference type="VEuPathDB" id="FungiDB:MAPG_08435"/>
<reference evidence="3" key="1">
    <citation type="submission" date="2010-05" db="EMBL/GenBank/DDBJ databases">
        <title>The Genome Sequence of Magnaporthe poae strain ATCC 64411.</title>
        <authorList>
            <consortium name="The Broad Institute Genome Sequencing Platform"/>
            <consortium name="Broad Institute Genome Sequencing Center for Infectious Disease"/>
            <person name="Ma L.-J."/>
            <person name="Dead R."/>
            <person name="Young S."/>
            <person name="Zeng Q."/>
            <person name="Koehrsen M."/>
            <person name="Alvarado L."/>
            <person name="Berlin A."/>
            <person name="Chapman S.B."/>
            <person name="Chen Z."/>
            <person name="Freedman E."/>
            <person name="Gellesch M."/>
            <person name="Goldberg J."/>
            <person name="Griggs A."/>
            <person name="Gujja S."/>
            <person name="Heilman E.R."/>
            <person name="Heiman D."/>
            <person name="Hepburn T."/>
            <person name="Howarth C."/>
            <person name="Jen D."/>
            <person name="Larson L."/>
            <person name="Mehta T."/>
            <person name="Neiman D."/>
            <person name="Pearson M."/>
            <person name="Roberts A."/>
            <person name="Saif S."/>
            <person name="Shea T."/>
            <person name="Shenoy N."/>
            <person name="Sisk P."/>
            <person name="Stolte C."/>
            <person name="Sykes S."/>
            <person name="Walk T."/>
            <person name="White J."/>
            <person name="Yandava C."/>
            <person name="Haas B."/>
            <person name="Nusbaum C."/>
            <person name="Birren B."/>
        </authorList>
    </citation>
    <scope>NUCLEOTIDE SEQUENCE</scope>
    <source>
        <strain evidence="3">ATCC 64411</strain>
    </source>
</reference>
<accession>A0A0C4E7C3</accession>
<dbReference type="EMBL" id="ADBL01002041">
    <property type="status" value="NOT_ANNOTATED_CDS"/>
    <property type="molecule type" value="Genomic_DNA"/>
</dbReference>
<reference evidence="5" key="2">
    <citation type="submission" date="2010-05" db="EMBL/GenBank/DDBJ databases">
        <title>The genome sequence of Magnaporthe poae strain ATCC 64411.</title>
        <authorList>
            <person name="Ma L.-J."/>
            <person name="Dead R."/>
            <person name="Young S."/>
            <person name="Zeng Q."/>
            <person name="Koehrsen M."/>
            <person name="Alvarado L."/>
            <person name="Berlin A."/>
            <person name="Chapman S.B."/>
            <person name="Chen Z."/>
            <person name="Freedman E."/>
            <person name="Gellesch M."/>
            <person name="Goldberg J."/>
            <person name="Griggs A."/>
            <person name="Gujja S."/>
            <person name="Heilman E.R."/>
            <person name="Heiman D."/>
            <person name="Hepburn T."/>
            <person name="Howarth C."/>
            <person name="Jen D."/>
            <person name="Larson L."/>
            <person name="Mehta T."/>
            <person name="Neiman D."/>
            <person name="Pearson M."/>
            <person name="Roberts A."/>
            <person name="Saif S."/>
            <person name="Shea T."/>
            <person name="Shenoy N."/>
            <person name="Sisk P."/>
            <person name="Stolte C."/>
            <person name="Sykes S."/>
            <person name="Walk T."/>
            <person name="White J."/>
            <person name="Yandava C."/>
            <person name="Haas B."/>
            <person name="Nusbaum C."/>
            <person name="Birren B."/>
        </authorList>
    </citation>
    <scope>NUCLEOTIDE SEQUENCE [LARGE SCALE GENOMIC DNA]</scope>
    <source>
        <strain evidence="5">ATCC 64411 / 73-15</strain>
    </source>
</reference>
<keyword evidence="2" id="KW-0812">Transmembrane</keyword>
<dbReference type="EMBL" id="GL876973">
    <property type="protein sequence ID" value="KLU89464.1"/>
    <property type="molecule type" value="Genomic_DNA"/>
</dbReference>
<proteinExistence type="predicted"/>
<dbReference type="AlphaFoldDB" id="A0A0C4E7C3"/>
<keyword evidence="2" id="KW-1133">Transmembrane helix</keyword>
<sequence length="103" mass="12064">REVDRLARRPRLRLPRRAPRHLRGLRPVRLRPRLCAGLCRRLDQGHEPGPLRRQGPAQEEQEEAVREENKRVIWQNTTTTHSRLALVFFSGFFLGGHGLFLNL</sequence>
<evidence type="ECO:0000256" key="1">
    <source>
        <dbReference type="SAM" id="MobiDB-lite"/>
    </source>
</evidence>
<feature type="region of interest" description="Disordered" evidence="1">
    <location>
        <begin position="42"/>
        <end position="64"/>
    </location>
</feature>
<evidence type="ECO:0000256" key="2">
    <source>
        <dbReference type="SAM" id="Phobius"/>
    </source>
</evidence>
<gene>
    <name evidence="3" type="ORF">MAPG_08435</name>
</gene>
<protein>
    <submittedName>
        <fullName evidence="3 4">Uncharacterized protein</fullName>
    </submittedName>
</protein>
<reference evidence="4" key="5">
    <citation type="submission" date="2015-06" db="UniProtKB">
        <authorList>
            <consortium name="EnsemblFungi"/>
        </authorList>
    </citation>
    <scope>IDENTIFICATION</scope>
    <source>
        <strain evidence="4">ATCC 64411</strain>
    </source>
</reference>
<reference evidence="3" key="3">
    <citation type="submission" date="2011-03" db="EMBL/GenBank/DDBJ databases">
        <title>Annotation of Magnaporthe poae ATCC 64411.</title>
        <authorList>
            <person name="Ma L.-J."/>
            <person name="Dead R."/>
            <person name="Young S.K."/>
            <person name="Zeng Q."/>
            <person name="Gargeya S."/>
            <person name="Fitzgerald M."/>
            <person name="Haas B."/>
            <person name="Abouelleil A."/>
            <person name="Alvarado L."/>
            <person name="Arachchi H.M."/>
            <person name="Berlin A."/>
            <person name="Brown A."/>
            <person name="Chapman S.B."/>
            <person name="Chen Z."/>
            <person name="Dunbar C."/>
            <person name="Freedman E."/>
            <person name="Gearin G."/>
            <person name="Gellesch M."/>
            <person name="Goldberg J."/>
            <person name="Griggs A."/>
            <person name="Gujja S."/>
            <person name="Heiman D."/>
            <person name="Howarth C."/>
            <person name="Larson L."/>
            <person name="Lui A."/>
            <person name="MacDonald P.J.P."/>
            <person name="Mehta T."/>
            <person name="Montmayeur A."/>
            <person name="Murphy C."/>
            <person name="Neiman D."/>
            <person name="Pearson M."/>
            <person name="Priest M."/>
            <person name="Roberts A."/>
            <person name="Saif S."/>
            <person name="Shea T."/>
            <person name="Shenoy N."/>
            <person name="Sisk P."/>
            <person name="Stolte C."/>
            <person name="Sykes S."/>
            <person name="Yandava C."/>
            <person name="Wortman J."/>
            <person name="Nusbaum C."/>
            <person name="Birren B."/>
        </authorList>
    </citation>
    <scope>NUCLEOTIDE SEQUENCE</scope>
    <source>
        <strain evidence="3">ATCC 64411</strain>
    </source>
</reference>
<evidence type="ECO:0000313" key="3">
    <source>
        <dbReference type="EMBL" id="KLU89464.1"/>
    </source>
</evidence>
<evidence type="ECO:0000313" key="4">
    <source>
        <dbReference type="EnsemblFungi" id="MAPG_08435T0"/>
    </source>
</evidence>
<keyword evidence="5" id="KW-1185">Reference proteome</keyword>
<feature type="transmembrane region" description="Helical" evidence="2">
    <location>
        <begin position="84"/>
        <end position="101"/>
    </location>
</feature>
<organism evidence="4 5">
    <name type="scientific">Magnaporthiopsis poae (strain ATCC 64411 / 73-15)</name>
    <name type="common">Kentucky bluegrass fungus</name>
    <name type="synonym">Magnaporthe poae</name>
    <dbReference type="NCBI Taxonomy" id="644358"/>
    <lineage>
        <taxon>Eukaryota</taxon>
        <taxon>Fungi</taxon>
        <taxon>Dikarya</taxon>
        <taxon>Ascomycota</taxon>
        <taxon>Pezizomycotina</taxon>
        <taxon>Sordariomycetes</taxon>
        <taxon>Sordariomycetidae</taxon>
        <taxon>Magnaporthales</taxon>
        <taxon>Magnaporthaceae</taxon>
        <taxon>Magnaporthiopsis</taxon>
    </lineage>
</organism>
<dbReference type="EnsemblFungi" id="MAPG_08435T0">
    <property type="protein sequence ID" value="MAPG_08435T0"/>
    <property type="gene ID" value="MAPG_08435"/>
</dbReference>